<evidence type="ECO:0000256" key="10">
    <source>
        <dbReference type="SAM" id="MobiDB-lite"/>
    </source>
</evidence>
<dbReference type="Gene3D" id="1.25.10.10">
    <property type="entry name" value="Leucine-rich Repeat Variant"/>
    <property type="match status" value="1"/>
</dbReference>
<dbReference type="AlphaFoldDB" id="A0A8T2TAY1"/>
<name>A0A8T2TAY1_CERRI</name>
<feature type="compositionally biased region" description="Polar residues" evidence="10">
    <location>
        <begin position="665"/>
        <end position="675"/>
    </location>
</feature>
<dbReference type="GO" id="GO:0006886">
    <property type="term" value="P:intracellular protein transport"/>
    <property type="evidence" value="ECO:0007669"/>
    <property type="project" value="UniProtKB-UniRule"/>
</dbReference>
<evidence type="ECO:0000256" key="6">
    <source>
        <dbReference type="ARBA" id="ARBA00023034"/>
    </source>
</evidence>
<keyword evidence="6 9" id="KW-0333">Golgi apparatus</keyword>
<dbReference type="OMA" id="ACEYLHI"/>
<dbReference type="Pfam" id="PF01602">
    <property type="entry name" value="Adaptin_N"/>
    <property type="match status" value="1"/>
</dbReference>
<comment type="subcellular location">
    <subcellularLocation>
        <location evidence="1">Cytoplasmic vesicle membrane</location>
    </subcellularLocation>
    <subcellularLocation>
        <location evidence="2">Golgi apparatus</location>
    </subcellularLocation>
</comment>
<comment type="similarity">
    <text evidence="3 9">Belongs to the adaptor complexes large subunit family.</text>
</comment>
<dbReference type="InterPro" id="IPR050840">
    <property type="entry name" value="Adaptor_Complx_Large_Subunit"/>
</dbReference>
<feature type="region of interest" description="Disordered" evidence="10">
    <location>
        <begin position="665"/>
        <end position="693"/>
    </location>
</feature>
<keyword evidence="5 9" id="KW-0653">Protein transport</keyword>
<dbReference type="OrthoDB" id="28053at2759"/>
<dbReference type="EMBL" id="CM035419">
    <property type="protein sequence ID" value="KAH7415272.1"/>
    <property type="molecule type" value="Genomic_DNA"/>
</dbReference>
<dbReference type="PROSITE" id="PS50180">
    <property type="entry name" value="GAE"/>
    <property type="match status" value="1"/>
</dbReference>
<keyword evidence="13" id="KW-1185">Reference proteome</keyword>
<sequence length="830" mass="92628">MACKLREFVQRVRACKTAAEEREVIAKESAAIRTAFKDDNPKRHRNLLKLMFMHMLGYPTHFGQMECVKLIAGNSFPEKKIGYLGFMLLLDEKQELLMLVTNSIKNDFNNANQFIVGVALCAFANLCSAEMASDLAAEVSKLLQHSNPYVRKKAALCCVKIVRKVPDFGESLLRPAITLLSDKHHGVLISAIKLCIVLCQTNSTLLEQMRKETSNLVEILKNLLTSEYRAEYDCSGISDPLLQIEILRLLRLLGKADADSSDIMSDVLAQVMTNTDARKVPGSAILYECVQTVVHIEATKGLRVLAINVLGHFLSNNDNNIRYVALNMLVKIVALDLQAIQRHRSIVMECLKDADLSIKKRALDLVYALATEDNVKALTKELLEFLMNSSRDLKQDLTMKICSVIQKFASSKLWYIQNMIHLISEAGEFVKSDSLYMLIVIISNTPKLHGYTVRLLYNMVGKWKNQESFALIAIWCIGEYGEMLVNHAGELEIEDPMTITEHEVLDTLEDIAAKSKESINIRVFLLVALLKLSSRYDTCTERIKDMIENYKHSSTLEVQQRAVEFSAIILKYSSIRKVLADRIPALNETVYESKRADGAVAALGPTVRVASPPLFSENHITAPTICTKLSSTDSVNLLDLSIDKEASGQTLDGFSMLQDLLNMDTRSSSKSSPYTGISDIDKNFTEDSKEHPSTSFGNEQFLEMYSAQGPMFPSIVALQTNRLKVLFNFSKPTNNPEITMIHATYLNCSSDLCTDLMLQAAVPKFLLLKLDPASGNILLPNANGTITQCLTVTNTLHGQKPLMMRIRVTCKVNGQEIVEQAQVENFPSGV</sequence>
<dbReference type="InterPro" id="IPR008153">
    <property type="entry name" value="GAE_dom"/>
</dbReference>
<dbReference type="SMART" id="SM00809">
    <property type="entry name" value="Alpha_adaptinC2"/>
    <property type="match status" value="1"/>
</dbReference>
<evidence type="ECO:0000256" key="1">
    <source>
        <dbReference type="ARBA" id="ARBA00004156"/>
    </source>
</evidence>
<dbReference type="PIRSF" id="PIRSF037094">
    <property type="entry name" value="AP1_complex_gamma"/>
    <property type="match status" value="1"/>
</dbReference>
<evidence type="ECO:0000313" key="13">
    <source>
        <dbReference type="Proteomes" id="UP000825935"/>
    </source>
</evidence>
<reference evidence="12" key="1">
    <citation type="submission" date="2021-08" db="EMBL/GenBank/DDBJ databases">
        <title>WGS assembly of Ceratopteris richardii.</title>
        <authorList>
            <person name="Marchant D.B."/>
            <person name="Chen G."/>
            <person name="Jenkins J."/>
            <person name="Shu S."/>
            <person name="Leebens-Mack J."/>
            <person name="Grimwood J."/>
            <person name="Schmutz J."/>
            <person name="Soltis P."/>
            <person name="Soltis D."/>
            <person name="Chen Z.-H."/>
        </authorList>
    </citation>
    <scope>NUCLEOTIDE SEQUENCE</scope>
    <source>
        <strain evidence="12">Whitten #5841</strain>
        <tissue evidence="12">Leaf</tissue>
    </source>
</reference>
<proteinExistence type="inferred from homology"/>
<dbReference type="InterPro" id="IPR016024">
    <property type="entry name" value="ARM-type_fold"/>
</dbReference>
<dbReference type="SUPFAM" id="SSF48371">
    <property type="entry name" value="ARM repeat"/>
    <property type="match status" value="1"/>
</dbReference>
<dbReference type="InterPro" id="IPR013041">
    <property type="entry name" value="Clathrin_app_Ig-like_sf"/>
</dbReference>
<dbReference type="GO" id="GO:0016192">
    <property type="term" value="P:vesicle-mediated transport"/>
    <property type="evidence" value="ECO:0007669"/>
    <property type="project" value="InterPro"/>
</dbReference>
<dbReference type="FunFam" id="1.25.10.10:FF:000030">
    <property type="entry name" value="AP-1 complex subunit gamma"/>
    <property type="match status" value="1"/>
</dbReference>
<evidence type="ECO:0000313" key="12">
    <source>
        <dbReference type="EMBL" id="KAH7415272.1"/>
    </source>
</evidence>
<dbReference type="Proteomes" id="UP000825935">
    <property type="component" value="Chromosome 14"/>
</dbReference>
<accession>A0A8T2TAY1</accession>
<gene>
    <name evidence="12" type="ORF">KP509_14G035400</name>
</gene>
<dbReference type="SUPFAM" id="SSF49348">
    <property type="entry name" value="Clathrin adaptor appendage domain"/>
    <property type="match status" value="1"/>
</dbReference>
<evidence type="ECO:0000256" key="3">
    <source>
        <dbReference type="ARBA" id="ARBA00006613"/>
    </source>
</evidence>
<evidence type="ECO:0000256" key="2">
    <source>
        <dbReference type="ARBA" id="ARBA00004555"/>
    </source>
</evidence>
<dbReference type="InterPro" id="IPR002553">
    <property type="entry name" value="Clathrin/coatomer_adapt-like_N"/>
</dbReference>
<feature type="domain" description="GAE" evidence="11">
    <location>
        <begin position="710"/>
        <end position="827"/>
    </location>
</feature>
<comment type="caution">
    <text evidence="12">The sequence shown here is derived from an EMBL/GenBank/DDBJ whole genome shotgun (WGS) entry which is preliminary data.</text>
</comment>
<keyword evidence="7 9" id="KW-0472">Membrane</keyword>
<keyword evidence="8 9" id="KW-0968">Cytoplasmic vesicle</keyword>
<evidence type="ECO:0000256" key="4">
    <source>
        <dbReference type="ARBA" id="ARBA00022448"/>
    </source>
</evidence>
<keyword evidence="4 9" id="KW-0813">Transport</keyword>
<dbReference type="PANTHER" id="PTHR22780">
    <property type="entry name" value="ADAPTIN, ALPHA/GAMMA/EPSILON"/>
    <property type="match status" value="1"/>
</dbReference>
<organism evidence="12 13">
    <name type="scientific">Ceratopteris richardii</name>
    <name type="common">Triangle waterfern</name>
    <dbReference type="NCBI Taxonomy" id="49495"/>
    <lineage>
        <taxon>Eukaryota</taxon>
        <taxon>Viridiplantae</taxon>
        <taxon>Streptophyta</taxon>
        <taxon>Embryophyta</taxon>
        <taxon>Tracheophyta</taxon>
        <taxon>Polypodiopsida</taxon>
        <taxon>Polypodiidae</taxon>
        <taxon>Polypodiales</taxon>
        <taxon>Pteridineae</taxon>
        <taxon>Pteridaceae</taxon>
        <taxon>Parkerioideae</taxon>
        <taxon>Ceratopteris</taxon>
    </lineage>
</organism>
<evidence type="ECO:0000256" key="9">
    <source>
        <dbReference type="PIRNR" id="PIRNR037094"/>
    </source>
</evidence>
<evidence type="ECO:0000256" key="5">
    <source>
        <dbReference type="ARBA" id="ARBA00022927"/>
    </source>
</evidence>
<dbReference type="Gene3D" id="2.60.40.1230">
    <property type="match status" value="1"/>
</dbReference>
<dbReference type="InterPro" id="IPR011989">
    <property type="entry name" value="ARM-like"/>
</dbReference>
<dbReference type="Pfam" id="PF02883">
    <property type="entry name" value="Alpha_adaptinC2"/>
    <property type="match status" value="1"/>
</dbReference>
<dbReference type="InterPro" id="IPR017107">
    <property type="entry name" value="AP1_complex_gsu"/>
</dbReference>
<protein>
    <recommendedName>
        <fullName evidence="9">AP-1 complex subunit gamma</fullName>
    </recommendedName>
</protein>
<dbReference type="InterPro" id="IPR008152">
    <property type="entry name" value="Clathrin_a/b/g-adaptin_app_Ig"/>
</dbReference>
<evidence type="ECO:0000256" key="8">
    <source>
        <dbReference type="ARBA" id="ARBA00023329"/>
    </source>
</evidence>
<evidence type="ECO:0000256" key="7">
    <source>
        <dbReference type="ARBA" id="ARBA00023136"/>
    </source>
</evidence>
<evidence type="ECO:0000259" key="11">
    <source>
        <dbReference type="PROSITE" id="PS50180"/>
    </source>
</evidence>
<feature type="compositionally biased region" description="Basic and acidic residues" evidence="10">
    <location>
        <begin position="679"/>
        <end position="692"/>
    </location>
</feature>
<dbReference type="GO" id="GO:0030121">
    <property type="term" value="C:AP-1 adaptor complex"/>
    <property type="evidence" value="ECO:0007669"/>
    <property type="project" value="InterPro"/>
</dbReference>